<evidence type="ECO:0000259" key="4">
    <source>
        <dbReference type="Pfam" id="PF00588"/>
    </source>
</evidence>
<dbReference type="InterPro" id="IPR029064">
    <property type="entry name" value="Ribosomal_eL30-like_sf"/>
</dbReference>
<dbReference type="PANTHER" id="PTHR43191:SF2">
    <property type="entry name" value="RRNA METHYLTRANSFERASE 3, MITOCHONDRIAL"/>
    <property type="match status" value="1"/>
</dbReference>
<sequence length="267" mass="29237">MRSSRSLSKAQLKLYARLREKKIRDAEQLFLAEGERVVHQLLRTLPHPDMLVALLFNSHIPPRQPVTLYHDKHFFLSPREFARIADVEEPQSLMAIFKQPQHTFADILHRQQHTPLSLILALDGLQDAGNVGTVLRTAAWFNVSAVISDTRTADFFNPKVVRSSAGSIFSLLLVRSSNFLHDLETLKATGFTCYASAPTGTSLESVEFAPRSLLIIGSEGAGVSPSVMALADTTICIQGNSKAVESLNAAVAAGIIVSAMSYNLKLV</sequence>
<dbReference type="InterPro" id="IPR001537">
    <property type="entry name" value="SpoU_MeTrfase"/>
</dbReference>
<evidence type="ECO:0000256" key="1">
    <source>
        <dbReference type="ARBA" id="ARBA00007228"/>
    </source>
</evidence>
<dbReference type="CDD" id="cd18095">
    <property type="entry name" value="SpoU-like_rRNA-MTase"/>
    <property type="match status" value="1"/>
</dbReference>
<reference evidence="6 7" key="1">
    <citation type="journal article" date="2011" name="ISME J.">
        <title>Community ecology of hot spring cyanobacterial mats: predominant populations and their functional potential.</title>
        <authorList>
            <person name="Klatt C.G."/>
            <person name="Wood J.M."/>
            <person name="Rusch D.B."/>
            <person name="Bateson M.M."/>
            <person name="Hamamura N."/>
            <person name="Heidelberg J.F."/>
            <person name="Grossman A.R."/>
            <person name="Bhaya D."/>
            <person name="Cohan F.M."/>
            <person name="Kuhl M."/>
            <person name="Bryant D.A."/>
            <person name="Ward D.M."/>
        </authorList>
    </citation>
    <scope>NUCLEOTIDE SEQUENCE [LARGE SCALE GENOMIC DNA]</scope>
    <source>
        <strain evidence="6">OS</strain>
    </source>
</reference>
<name>A0A395M2E2_9BACT</name>
<dbReference type="SUPFAM" id="SSF75217">
    <property type="entry name" value="alpha/beta knot"/>
    <property type="match status" value="1"/>
</dbReference>
<keyword evidence="2 6" id="KW-0489">Methyltransferase</keyword>
<dbReference type="GO" id="GO:0032259">
    <property type="term" value="P:methylation"/>
    <property type="evidence" value="ECO:0007669"/>
    <property type="project" value="UniProtKB-KW"/>
</dbReference>
<dbReference type="InterPro" id="IPR029028">
    <property type="entry name" value="Alpha/beta_knot_MTases"/>
</dbReference>
<dbReference type="EMBL" id="PHFL01000014">
    <property type="protein sequence ID" value="RFM24916.1"/>
    <property type="molecule type" value="Genomic_DNA"/>
</dbReference>
<keyword evidence="3 6" id="KW-0808">Transferase</keyword>
<dbReference type="Gene3D" id="3.30.1330.30">
    <property type="match status" value="1"/>
</dbReference>
<feature type="domain" description="MRM3-like substrate binding" evidence="5">
    <location>
        <begin position="11"/>
        <end position="95"/>
    </location>
</feature>
<accession>A0A395M2E2</accession>
<comment type="similarity">
    <text evidence="1">Belongs to the class IV-like SAM-binding methyltransferase superfamily. RNA methyltransferase TrmH family.</text>
</comment>
<dbReference type="GO" id="GO:0006396">
    <property type="term" value="P:RNA processing"/>
    <property type="evidence" value="ECO:0007669"/>
    <property type="project" value="InterPro"/>
</dbReference>
<dbReference type="InterPro" id="IPR053888">
    <property type="entry name" value="MRM3-like_sub_bind"/>
</dbReference>
<dbReference type="GO" id="GO:0008173">
    <property type="term" value="F:RNA methyltransferase activity"/>
    <property type="evidence" value="ECO:0007669"/>
    <property type="project" value="InterPro"/>
</dbReference>
<evidence type="ECO:0000313" key="6">
    <source>
        <dbReference type="EMBL" id="RFM24916.1"/>
    </source>
</evidence>
<dbReference type="Proteomes" id="UP000266389">
    <property type="component" value="Unassembled WGS sequence"/>
</dbReference>
<evidence type="ECO:0000259" key="5">
    <source>
        <dbReference type="Pfam" id="PF22435"/>
    </source>
</evidence>
<dbReference type="InterPro" id="IPR029026">
    <property type="entry name" value="tRNA_m1G_MTases_N"/>
</dbReference>
<comment type="caution">
    <text evidence="6">The sequence shown here is derived from an EMBL/GenBank/DDBJ whole genome shotgun (WGS) entry which is preliminary data.</text>
</comment>
<dbReference type="GO" id="GO:0003723">
    <property type="term" value="F:RNA binding"/>
    <property type="evidence" value="ECO:0007669"/>
    <property type="project" value="InterPro"/>
</dbReference>
<protein>
    <submittedName>
        <fullName evidence="6">RNA methyltransferase</fullName>
    </submittedName>
</protein>
<evidence type="ECO:0000256" key="3">
    <source>
        <dbReference type="ARBA" id="ARBA00022679"/>
    </source>
</evidence>
<proteinExistence type="inferred from homology"/>
<evidence type="ECO:0000256" key="2">
    <source>
        <dbReference type="ARBA" id="ARBA00022603"/>
    </source>
</evidence>
<dbReference type="Gene3D" id="3.40.1280.10">
    <property type="match status" value="1"/>
</dbReference>
<evidence type="ECO:0000313" key="7">
    <source>
        <dbReference type="Proteomes" id="UP000266389"/>
    </source>
</evidence>
<feature type="domain" description="tRNA/rRNA methyltransferase SpoU type" evidence="4">
    <location>
        <begin position="118"/>
        <end position="257"/>
    </location>
</feature>
<dbReference type="InterPro" id="IPR051259">
    <property type="entry name" value="rRNA_Methyltransferase"/>
</dbReference>
<dbReference type="AlphaFoldDB" id="A0A395M2E2"/>
<gene>
    <name evidence="6" type="ORF">D0433_03160</name>
</gene>
<dbReference type="PANTHER" id="PTHR43191">
    <property type="entry name" value="RRNA METHYLTRANSFERASE 3"/>
    <property type="match status" value="1"/>
</dbReference>
<dbReference type="SUPFAM" id="SSF55315">
    <property type="entry name" value="L30e-like"/>
    <property type="match status" value="1"/>
</dbReference>
<dbReference type="Pfam" id="PF00588">
    <property type="entry name" value="SpoU_methylase"/>
    <property type="match status" value="1"/>
</dbReference>
<organism evidence="6 7">
    <name type="scientific">Candidatus Thermochlorobacter aerophilus</name>
    <dbReference type="NCBI Taxonomy" id="1868324"/>
    <lineage>
        <taxon>Bacteria</taxon>
        <taxon>Pseudomonadati</taxon>
        <taxon>Chlorobiota</taxon>
        <taxon>Chlorobiia</taxon>
        <taxon>Chlorobiales</taxon>
        <taxon>Candidatus Thermochlorobacteriaceae</taxon>
        <taxon>Candidatus Thermochlorobacter</taxon>
    </lineage>
</organism>
<dbReference type="Pfam" id="PF22435">
    <property type="entry name" value="MRM3-like_sub_bind"/>
    <property type="match status" value="1"/>
</dbReference>